<reference evidence="1 2" key="1">
    <citation type="submission" date="2019-03" db="EMBL/GenBank/DDBJ databases">
        <title>Genomic Encyclopedia of Type Strains, Phase IV (KMG-IV): sequencing the most valuable type-strain genomes for metagenomic binning, comparative biology and taxonomic classification.</title>
        <authorList>
            <person name="Goeker M."/>
        </authorList>
    </citation>
    <scope>NUCLEOTIDE SEQUENCE [LARGE SCALE GENOMIC DNA]</scope>
    <source>
        <strain evidence="1 2">DSM 13575</strain>
    </source>
</reference>
<evidence type="ECO:0000313" key="2">
    <source>
        <dbReference type="Proteomes" id="UP000294817"/>
    </source>
</evidence>
<dbReference type="EMBL" id="SODZ01000002">
    <property type="protein sequence ID" value="TDX17060.1"/>
    <property type="molecule type" value="Genomic_DNA"/>
</dbReference>
<sequence>MKVLKVSYNACFRISEDSIVLYIGEIYSRQHDPYTDYVRERLEEERLEIIRGTLAEWLEYVIYINERRNSNLLFRFVDNYMGFTDWRFKKIFGMHSMGFALLPVRPFYLYARRSGDGKNGCHRQRSIKKRFFVSCPNDSCTFR</sequence>
<organism evidence="1 2">
    <name type="scientific">Petrotoga sibirica</name>
    <dbReference type="NCBI Taxonomy" id="156202"/>
    <lineage>
        <taxon>Bacteria</taxon>
        <taxon>Thermotogati</taxon>
        <taxon>Thermotogota</taxon>
        <taxon>Thermotogae</taxon>
        <taxon>Petrotogales</taxon>
        <taxon>Petrotogaceae</taxon>
        <taxon>Petrotoga</taxon>
    </lineage>
</organism>
<keyword evidence="2" id="KW-1185">Reference proteome</keyword>
<comment type="caution">
    <text evidence="1">The sequence shown here is derived from an EMBL/GenBank/DDBJ whole genome shotgun (WGS) entry which is preliminary data.</text>
</comment>
<evidence type="ECO:0000313" key="1">
    <source>
        <dbReference type="EMBL" id="TDX17060.1"/>
    </source>
</evidence>
<dbReference type="Proteomes" id="UP000294817">
    <property type="component" value="Unassembled WGS sequence"/>
</dbReference>
<protein>
    <submittedName>
        <fullName evidence="1">Uncharacterized protein</fullName>
    </submittedName>
</protein>
<gene>
    <name evidence="1" type="ORF">C8D74_1021</name>
</gene>
<dbReference type="AlphaFoldDB" id="A0A4R8EWI4"/>
<name>A0A4R8EWI4_9BACT</name>
<accession>A0A4R8EWI4</accession>
<dbReference type="RefSeq" id="WP_199177874.1">
    <property type="nucleotide sequence ID" value="NZ_SODZ01000002.1"/>
</dbReference>
<proteinExistence type="predicted"/>